<evidence type="ECO:0000313" key="3">
    <source>
        <dbReference type="Proteomes" id="UP000078200"/>
    </source>
</evidence>
<reference evidence="2" key="1">
    <citation type="submission" date="2020-05" db="UniProtKB">
        <authorList>
            <consortium name="EnsemblMetazoa"/>
        </authorList>
    </citation>
    <scope>IDENTIFICATION</scope>
    <source>
        <strain evidence="2">TTRI</strain>
    </source>
</reference>
<dbReference type="EnsemblMetazoa" id="GAUT051973-RA">
    <property type="protein sequence ID" value="GAUT051973-PA"/>
    <property type="gene ID" value="GAUT051973"/>
</dbReference>
<dbReference type="AlphaFoldDB" id="A0A1A9VYS2"/>
<protein>
    <submittedName>
        <fullName evidence="2">Uncharacterized protein</fullName>
    </submittedName>
</protein>
<evidence type="ECO:0000256" key="1">
    <source>
        <dbReference type="SAM" id="MobiDB-lite"/>
    </source>
</evidence>
<keyword evidence="3" id="KW-1185">Reference proteome</keyword>
<organism evidence="2 3">
    <name type="scientific">Glossina austeni</name>
    <name type="common">Savannah tsetse fly</name>
    <dbReference type="NCBI Taxonomy" id="7395"/>
    <lineage>
        <taxon>Eukaryota</taxon>
        <taxon>Metazoa</taxon>
        <taxon>Ecdysozoa</taxon>
        <taxon>Arthropoda</taxon>
        <taxon>Hexapoda</taxon>
        <taxon>Insecta</taxon>
        <taxon>Pterygota</taxon>
        <taxon>Neoptera</taxon>
        <taxon>Endopterygota</taxon>
        <taxon>Diptera</taxon>
        <taxon>Brachycera</taxon>
        <taxon>Muscomorpha</taxon>
        <taxon>Hippoboscoidea</taxon>
        <taxon>Glossinidae</taxon>
        <taxon>Glossina</taxon>
    </lineage>
</organism>
<feature type="region of interest" description="Disordered" evidence="1">
    <location>
        <begin position="127"/>
        <end position="155"/>
    </location>
</feature>
<evidence type="ECO:0000313" key="2">
    <source>
        <dbReference type="EnsemblMetazoa" id="GAUT051973-PA"/>
    </source>
</evidence>
<feature type="compositionally biased region" description="Polar residues" evidence="1">
    <location>
        <begin position="129"/>
        <end position="140"/>
    </location>
</feature>
<sequence length="267" mass="30468">MYVAELISDEDESASRQAIRGNMTDKIHPYGSQILEGIATVCEESVSYHKRKDAQDLLKTRRFLEFRNACFEKQLKVRLRKLNVNDLSNLRQPRVLLKRVSVDSRTEILNNSKKRRRIQKIICFDSDESSGSNSLATTSKVYHKRRRLPSDSSDYSLSDEYKPYRRKAQKRFNRDRFSNAAAADTLSPSHNACRHANLVVTPRSASGLKLRISNVEQATHSRTEPTVIDIIQLSSSSSDIDVDGHRPASPISEFICPDPLYEEEIII</sequence>
<proteinExistence type="predicted"/>
<accession>A0A1A9VYS2</accession>
<name>A0A1A9VYS2_GLOAU</name>
<dbReference type="STRING" id="7395.A0A1A9VYS2"/>
<dbReference type="Proteomes" id="UP000078200">
    <property type="component" value="Unassembled WGS sequence"/>
</dbReference>
<dbReference type="VEuPathDB" id="VectorBase:GAUT051973"/>